<dbReference type="HOGENOM" id="CLU_572329_0_0_1"/>
<feature type="compositionally biased region" description="Basic and acidic residues" evidence="1">
    <location>
        <begin position="144"/>
        <end position="154"/>
    </location>
</feature>
<name>A0A0C2SFW9_AMAMK</name>
<dbReference type="InParanoid" id="A0A0C2SFW9"/>
<proteinExistence type="predicted"/>
<feature type="compositionally biased region" description="Basic residues" evidence="1">
    <location>
        <begin position="391"/>
        <end position="401"/>
    </location>
</feature>
<dbReference type="OrthoDB" id="3064991at2759"/>
<dbReference type="Proteomes" id="UP000054549">
    <property type="component" value="Unassembled WGS sequence"/>
</dbReference>
<dbReference type="EMBL" id="KN818277">
    <property type="protein sequence ID" value="KIL61975.1"/>
    <property type="molecule type" value="Genomic_DNA"/>
</dbReference>
<feature type="compositionally biased region" description="Basic and acidic residues" evidence="1">
    <location>
        <begin position="432"/>
        <end position="453"/>
    </location>
</feature>
<evidence type="ECO:0000256" key="1">
    <source>
        <dbReference type="SAM" id="MobiDB-lite"/>
    </source>
</evidence>
<keyword evidence="3" id="KW-1185">Reference proteome</keyword>
<dbReference type="AlphaFoldDB" id="A0A0C2SFW9"/>
<dbReference type="STRING" id="946122.A0A0C2SFW9"/>
<feature type="region of interest" description="Disordered" evidence="1">
    <location>
        <begin position="69"/>
        <end position="453"/>
    </location>
</feature>
<feature type="compositionally biased region" description="Basic residues" evidence="1">
    <location>
        <begin position="271"/>
        <end position="287"/>
    </location>
</feature>
<evidence type="ECO:0000313" key="3">
    <source>
        <dbReference type="Proteomes" id="UP000054549"/>
    </source>
</evidence>
<reference evidence="2 3" key="1">
    <citation type="submission" date="2014-04" db="EMBL/GenBank/DDBJ databases">
        <title>Evolutionary Origins and Diversification of the Mycorrhizal Mutualists.</title>
        <authorList>
            <consortium name="DOE Joint Genome Institute"/>
            <consortium name="Mycorrhizal Genomics Consortium"/>
            <person name="Kohler A."/>
            <person name="Kuo A."/>
            <person name="Nagy L.G."/>
            <person name="Floudas D."/>
            <person name="Copeland A."/>
            <person name="Barry K.W."/>
            <person name="Cichocki N."/>
            <person name="Veneault-Fourrey C."/>
            <person name="LaButti K."/>
            <person name="Lindquist E.A."/>
            <person name="Lipzen A."/>
            <person name="Lundell T."/>
            <person name="Morin E."/>
            <person name="Murat C."/>
            <person name="Riley R."/>
            <person name="Ohm R."/>
            <person name="Sun H."/>
            <person name="Tunlid A."/>
            <person name="Henrissat B."/>
            <person name="Grigoriev I.V."/>
            <person name="Hibbett D.S."/>
            <person name="Martin F."/>
        </authorList>
    </citation>
    <scope>NUCLEOTIDE SEQUENCE [LARGE SCALE GENOMIC DNA]</scope>
    <source>
        <strain evidence="2 3">Koide BX008</strain>
    </source>
</reference>
<organism evidence="2 3">
    <name type="scientific">Amanita muscaria (strain Koide BX008)</name>
    <dbReference type="NCBI Taxonomy" id="946122"/>
    <lineage>
        <taxon>Eukaryota</taxon>
        <taxon>Fungi</taxon>
        <taxon>Dikarya</taxon>
        <taxon>Basidiomycota</taxon>
        <taxon>Agaricomycotina</taxon>
        <taxon>Agaricomycetes</taxon>
        <taxon>Agaricomycetidae</taxon>
        <taxon>Agaricales</taxon>
        <taxon>Pluteineae</taxon>
        <taxon>Amanitaceae</taxon>
        <taxon>Amanita</taxon>
    </lineage>
</organism>
<evidence type="ECO:0000313" key="2">
    <source>
        <dbReference type="EMBL" id="KIL61975.1"/>
    </source>
</evidence>
<accession>A0A0C2SFW9</accession>
<protein>
    <submittedName>
        <fullName evidence="2">Uncharacterized protein</fullName>
    </submittedName>
</protein>
<feature type="compositionally biased region" description="Basic and acidic residues" evidence="1">
    <location>
        <begin position="371"/>
        <end position="390"/>
    </location>
</feature>
<feature type="compositionally biased region" description="Basic and acidic residues" evidence="1">
    <location>
        <begin position="127"/>
        <end position="137"/>
    </location>
</feature>
<gene>
    <name evidence="2" type="ORF">M378DRAFT_25849</name>
</gene>
<sequence length="477" mass="53367">MPPLQDITHRFLSPLPPSSPALSYIDESCGNEYNKAEPSSAFLALSTSSKAFPRLEILDDKSDDELVFDKENKENLPPFELEDEFNPLPGPDGPSTSAAVLFSTPKKSKPKADGSPPSSDPFGFLAVERKLKLERNQAKRSISGRREPEPEPKRQKLGSRSTPTAHALPRVTPAKKILRSAKLKTQTPVARHAVDVRTLSPPAASPFHDQGRKRRRDTLSFDDGNPFVDSPHASTPSPSKRHRSPLQSTVVLFDKEDDVDDENVPPSPIVQKKKSGVSGTKNKRKRVRTAEDEDVGNQTLSALAHDPQLLANILQSRLPKRRVRQRTEAVTKPAQRGGSRRKKREEEAVDEDEQEIEKGEEQGKRRSSRLAVRESRETGSSKAGNEEIKKTTSKKPMRKTKGKENSEKKLKPSSSHIGTTTRATRSKKSASKAKEEPQHDQNSDDAKEKWGREREARRAYFEKLDSYELETENIYVI</sequence>